<accession>A0ABM8WD74</accession>
<dbReference type="Proteomes" id="UP000721236">
    <property type="component" value="Unassembled WGS sequence"/>
</dbReference>
<comment type="caution">
    <text evidence="1">The sequence shown here is derived from an EMBL/GenBank/DDBJ whole genome shotgun (WGS) entry which is preliminary data.</text>
</comment>
<sequence>MIEQVGGIAEHAFQTPRLVLLRIQRQIDLGRIGSALDLLQRQASQLPQRAQIPALMVDHDLEQRVMREAALGLQGLDQLLEGQFLMRLCLEHGLAHLPQQHGKRQRAVDLRAQHLRVDEKADHAFGLDAVAVGDGHAHAQIALAGVAVEQDLEGRQEHGEERGVGLSGRGAQLVGQWQFQ</sequence>
<keyword evidence="2" id="KW-1185">Reference proteome</keyword>
<reference evidence="1 2" key="1">
    <citation type="submission" date="2021-08" db="EMBL/GenBank/DDBJ databases">
        <authorList>
            <person name="Peeters C."/>
        </authorList>
    </citation>
    <scope>NUCLEOTIDE SEQUENCE [LARGE SCALE GENOMIC DNA]</scope>
    <source>
        <strain evidence="1 2">LMG 21510</strain>
    </source>
</reference>
<proteinExistence type="predicted"/>
<gene>
    <name evidence="1" type="ORF">LMG21510_00002</name>
</gene>
<organism evidence="1 2">
    <name type="scientific">Cupriavidus respiraculi</name>
    <dbReference type="NCBI Taxonomy" id="195930"/>
    <lineage>
        <taxon>Bacteria</taxon>
        <taxon>Pseudomonadati</taxon>
        <taxon>Pseudomonadota</taxon>
        <taxon>Betaproteobacteria</taxon>
        <taxon>Burkholderiales</taxon>
        <taxon>Burkholderiaceae</taxon>
        <taxon>Cupriavidus</taxon>
    </lineage>
</organism>
<name>A0ABM8WD74_9BURK</name>
<evidence type="ECO:0000313" key="2">
    <source>
        <dbReference type="Proteomes" id="UP000721236"/>
    </source>
</evidence>
<evidence type="ECO:0000313" key="1">
    <source>
        <dbReference type="EMBL" id="CAG9165254.1"/>
    </source>
</evidence>
<dbReference type="EMBL" id="CAJZAH010000001">
    <property type="protein sequence ID" value="CAG9165254.1"/>
    <property type="molecule type" value="Genomic_DNA"/>
</dbReference>
<protein>
    <submittedName>
        <fullName evidence="1">Uncharacterized protein</fullName>
    </submittedName>
</protein>